<sequence>MTRFFLLLVATMAFTGNAAVAQTMLEDTDGDGAYSYEEMLAAYPDLTQELFDEADANADGAIDADELAAAREGGLFPA</sequence>
<name>A0ABP9L006_9RHOB</name>
<accession>A0ABP9L006</accession>
<dbReference type="InterPro" id="IPR011992">
    <property type="entry name" value="EF-hand-dom_pair"/>
</dbReference>
<keyword evidence="4" id="KW-1185">Reference proteome</keyword>
<organism evidence="3 4">
    <name type="scientific">[Roseibacterium] beibuensis</name>
    <dbReference type="NCBI Taxonomy" id="1193142"/>
    <lineage>
        <taxon>Bacteria</taxon>
        <taxon>Pseudomonadati</taxon>
        <taxon>Pseudomonadota</taxon>
        <taxon>Alphaproteobacteria</taxon>
        <taxon>Rhodobacterales</taxon>
        <taxon>Roseobacteraceae</taxon>
        <taxon>Roseicyclus</taxon>
    </lineage>
</organism>
<feature type="domain" description="EF-hand" evidence="2">
    <location>
        <begin position="42"/>
        <end position="77"/>
    </location>
</feature>
<dbReference type="PROSITE" id="PS00018">
    <property type="entry name" value="EF_HAND_1"/>
    <property type="match status" value="1"/>
</dbReference>
<dbReference type="RefSeq" id="WP_259546704.1">
    <property type="nucleotide sequence ID" value="NZ_BAABHW010000001.1"/>
</dbReference>
<dbReference type="Pfam" id="PF13202">
    <property type="entry name" value="EF-hand_5"/>
    <property type="match status" value="1"/>
</dbReference>
<feature type="chain" id="PRO_5046297167" description="EF-hand domain-containing protein" evidence="1">
    <location>
        <begin position="22"/>
        <end position="78"/>
    </location>
</feature>
<dbReference type="InterPro" id="IPR018247">
    <property type="entry name" value="EF_Hand_1_Ca_BS"/>
</dbReference>
<evidence type="ECO:0000256" key="1">
    <source>
        <dbReference type="SAM" id="SignalP"/>
    </source>
</evidence>
<evidence type="ECO:0000313" key="3">
    <source>
        <dbReference type="EMBL" id="GAA5067134.1"/>
    </source>
</evidence>
<feature type="signal peptide" evidence="1">
    <location>
        <begin position="1"/>
        <end position="21"/>
    </location>
</feature>
<comment type="caution">
    <text evidence="3">The sequence shown here is derived from an EMBL/GenBank/DDBJ whole genome shotgun (WGS) entry which is preliminary data.</text>
</comment>
<gene>
    <name evidence="3" type="ORF">GCM10023209_06440</name>
</gene>
<dbReference type="Gene3D" id="1.10.238.10">
    <property type="entry name" value="EF-hand"/>
    <property type="match status" value="1"/>
</dbReference>
<reference evidence="4" key="1">
    <citation type="journal article" date="2019" name="Int. J. Syst. Evol. Microbiol.">
        <title>The Global Catalogue of Microorganisms (GCM) 10K type strain sequencing project: providing services to taxonomists for standard genome sequencing and annotation.</title>
        <authorList>
            <consortium name="The Broad Institute Genomics Platform"/>
            <consortium name="The Broad Institute Genome Sequencing Center for Infectious Disease"/>
            <person name="Wu L."/>
            <person name="Ma J."/>
        </authorList>
    </citation>
    <scope>NUCLEOTIDE SEQUENCE [LARGE SCALE GENOMIC DNA]</scope>
    <source>
        <strain evidence="4">JCM 18015</strain>
    </source>
</reference>
<proteinExistence type="predicted"/>
<dbReference type="InterPro" id="IPR002048">
    <property type="entry name" value="EF_hand_dom"/>
</dbReference>
<dbReference type="EMBL" id="BAABHW010000001">
    <property type="protein sequence ID" value="GAA5067134.1"/>
    <property type="molecule type" value="Genomic_DNA"/>
</dbReference>
<evidence type="ECO:0000313" key="4">
    <source>
        <dbReference type="Proteomes" id="UP001499910"/>
    </source>
</evidence>
<keyword evidence="1" id="KW-0732">Signal</keyword>
<dbReference type="Proteomes" id="UP001499910">
    <property type="component" value="Unassembled WGS sequence"/>
</dbReference>
<dbReference type="SUPFAM" id="SSF47473">
    <property type="entry name" value="EF-hand"/>
    <property type="match status" value="1"/>
</dbReference>
<protein>
    <recommendedName>
        <fullName evidence="2">EF-hand domain-containing protein</fullName>
    </recommendedName>
</protein>
<dbReference type="PROSITE" id="PS50222">
    <property type="entry name" value="EF_HAND_2"/>
    <property type="match status" value="1"/>
</dbReference>
<evidence type="ECO:0000259" key="2">
    <source>
        <dbReference type="PROSITE" id="PS50222"/>
    </source>
</evidence>